<name>A0AAU7MDR6_9ACTN</name>
<evidence type="ECO:0000313" key="1">
    <source>
        <dbReference type="EMBL" id="XBP95710.1"/>
    </source>
</evidence>
<evidence type="ECO:0000313" key="2">
    <source>
        <dbReference type="EMBL" id="XCH76414.1"/>
    </source>
</evidence>
<dbReference type="InterPro" id="IPR011200">
    <property type="entry name" value="UCP012608"/>
</dbReference>
<gene>
    <name evidence="2" type="ORF">ABUL08_10085</name>
    <name evidence="1" type="ORF">VK199_10035</name>
</gene>
<sequence length="353" mass="38756">MTTVVELSELAEHFRQSDATFGASPLYRELCGVVADDEPTLELLMRRRPGQQPSFLLFGAVHHLLLGGVEHELRDFYPSVVGTPARDPAAAGPVFLDFCRLHRDQVAELVGTRLVQSNVVRRVLALRCALAALRDLVDGPVHLVEVGASAGFHLHVDRYRYRLGGRDFGSPDARLTVESEWRGDAPPPELTHLPEIGSRTGVDLHPVDVRDPDQRRWLRALVWPEDRPAAGLLDAALAQAVAEPVRVIAGDAIDVCPDLGRQLPAGEARLVFHAATRMHVPADRRAAFDQAIDSMGADGPLYHLWLEPAFAPHHGERADEGLLAWHGPDTTRPVNLVRVDGHLRWMAPLDGGP</sequence>
<organism evidence="1">
    <name type="scientific">Micromonospora sp. CCTCC AA 2012012</name>
    <dbReference type="NCBI Taxonomy" id="3111921"/>
    <lineage>
        <taxon>Bacteria</taxon>
        <taxon>Bacillati</taxon>
        <taxon>Actinomycetota</taxon>
        <taxon>Actinomycetes</taxon>
        <taxon>Micromonosporales</taxon>
        <taxon>Micromonosporaceae</taxon>
        <taxon>Micromonospora</taxon>
    </lineage>
</organism>
<dbReference type="AlphaFoldDB" id="A0AAU7MDR6"/>
<proteinExistence type="predicted"/>
<reference evidence="1" key="1">
    <citation type="submission" date="2024-01" db="EMBL/GenBank/DDBJ databases">
        <title>The genome sequence of Micromonospora mangrovi CCTCC AA 2012012.</title>
        <authorList>
            <person name="Gao J."/>
        </authorList>
    </citation>
    <scope>NUCLEOTIDE SEQUENCE</scope>
    <source>
        <strain evidence="1">CCTCC AA 2012012</strain>
    </source>
</reference>
<reference evidence="2" key="2">
    <citation type="submission" date="2024-06" db="EMBL/GenBank/DDBJ databases">
        <title>Micromonospora mangrovi CCTCC AA 2012012 genome sequences.</title>
        <authorList>
            <person name="Gao J."/>
        </authorList>
    </citation>
    <scope>NUCLEOTIDE SEQUENCE</scope>
    <source>
        <strain evidence="2">CCTCC AA 2012012</strain>
    </source>
</reference>
<dbReference type="Pfam" id="PF10094">
    <property type="entry name" value="DUF2332"/>
    <property type="match status" value="1"/>
</dbReference>
<dbReference type="EMBL" id="CP157762">
    <property type="protein sequence ID" value="XBP95710.1"/>
    <property type="molecule type" value="Genomic_DNA"/>
</dbReference>
<dbReference type="EMBL" id="CP159342">
    <property type="protein sequence ID" value="XCH76414.1"/>
    <property type="molecule type" value="Genomic_DNA"/>
</dbReference>
<dbReference type="RefSeq" id="WP_350936774.1">
    <property type="nucleotide sequence ID" value="NZ_CP157762.1"/>
</dbReference>
<accession>A0AAU7MDR6</accession>
<protein>
    <submittedName>
        <fullName evidence="1">DUF2332 domain-containing protein</fullName>
    </submittedName>
</protein>